<dbReference type="PANTHER" id="PTHR43675:SF8">
    <property type="entry name" value="ARSENITE METHYLTRANSFERASE"/>
    <property type="match status" value="1"/>
</dbReference>
<feature type="domain" description="Methyltransferase" evidence="9">
    <location>
        <begin position="66"/>
        <end position="203"/>
    </location>
</feature>
<sequence length="310" mass="31914">MSEQLLDSVKSKYGAVAESTLSNDHAGVKAVAEAFGYSAEELTSIPAGANMGLSCGNPTATAHLRAGEVVVDLGSGGGLDVFLASKMVGPEGRAIGIDMTTAMIERSRENAHQGGYTNVEFYQSTIDRIPLPDASVDCVISNCVVNLAPDKPAVFREIARVLKPGGRVALSDIALKHELPEAVAQSVAAYVGCIAGAILIDDYRAGLLAAGFQHVEIVDSGADLNAYSKVENQAGCCSPSMDTATGLTVLSESCCSTDSPTSLHQDLTALLSEYDVNIAAASVKVYAVKPVKSAQPACCGPTCCAPTAAL</sequence>
<dbReference type="AlphaFoldDB" id="A0A7W8JDY8"/>
<comment type="catalytic activity">
    <reaction evidence="7">
        <text>arsenic triglutathione + 2 [thioredoxin]-dithiol + 2 S-adenosyl-L-methionine + H2O = dimethylarsinous acid + 2 [thioredoxin]-disulfide + 3 glutathione + 2 S-adenosyl-L-homocysteine + 2 H(+)</text>
        <dbReference type="Rhea" id="RHEA:69464"/>
        <dbReference type="Rhea" id="RHEA-COMP:10698"/>
        <dbReference type="Rhea" id="RHEA-COMP:10700"/>
        <dbReference type="ChEBI" id="CHEBI:15377"/>
        <dbReference type="ChEBI" id="CHEBI:15378"/>
        <dbReference type="ChEBI" id="CHEBI:23808"/>
        <dbReference type="ChEBI" id="CHEBI:29950"/>
        <dbReference type="ChEBI" id="CHEBI:50058"/>
        <dbReference type="ChEBI" id="CHEBI:57856"/>
        <dbReference type="ChEBI" id="CHEBI:57925"/>
        <dbReference type="ChEBI" id="CHEBI:59789"/>
        <dbReference type="ChEBI" id="CHEBI:183640"/>
        <dbReference type="EC" id="2.1.1.137"/>
    </reaction>
</comment>
<evidence type="ECO:0000256" key="1">
    <source>
        <dbReference type="ARBA" id="ARBA00022679"/>
    </source>
</evidence>
<dbReference type="PANTHER" id="PTHR43675">
    <property type="entry name" value="ARSENITE METHYLTRANSFERASE"/>
    <property type="match status" value="1"/>
</dbReference>
<comment type="catalytic activity">
    <reaction evidence="6">
        <text>arsenic triglutathione + [thioredoxin]-dithiol + S-adenosyl-L-methionine + 2 H2O = methylarsonous acid + [thioredoxin]-disulfide + 3 glutathione + S-adenosyl-L-homocysteine + H(+)</text>
        <dbReference type="Rhea" id="RHEA:69460"/>
        <dbReference type="Rhea" id="RHEA-COMP:10698"/>
        <dbReference type="Rhea" id="RHEA-COMP:10700"/>
        <dbReference type="ChEBI" id="CHEBI:15377"/>
        <dbReference type="ChEBI" id="CHEBI:15378"/>
        <dbReference type="ChEBI" id="CHEBI:17826"/>
        <dbReference type="ChEBI" id="CHEBI:29950"/>
        <dbReference type="ChEBI" id="CHEBI:50058"/>
        <dbReference type="ChEBI" id="CHEBI:57856"/>
        <dbReference type="ChEBI" id="CHEBI:57925"/>
        <dbReference type="ChEBI" id="CHEBI:59789"/>
        <dbReference type="ChEBI" id="CHEBI:183640"/>
        <dbReference type="EC" id="2.1.1.137"/>
    </reaction>
</comment>
<evidence type="ECO:0000256" key="8">
    <source>
        <dbReference type="ARBA" id="ARBA00048428"/>
    </source>
</evidence>
<name>A0A7W8JDY8_9BACT</name>
<dbReference type="GO" id="GO:0030791">
    <property type="term" value="F:arsenite methyltransferase activity"/>
    <property type="evidence" value="ECO:0007669"/>
    <property type="project" value="UniProtKB-EC"/>
</dbReference>
<evidence type="ECO:0000256" key="5">
    <source>
        <dbReference type="ARBA" id="ARBA00034545"/>
    </source>
</evidence>
<dbReference type="NCBIfam" id="NF008823">
    <property type="entry name" value="PRK11873.1"/>
    <property type="match status" value="1"/>
</dbReference>
<accession>A0A7W8JDY8</accession>
<evidence type="ECO:0000313" key="10">
    <source>
        <dbReference type="EMBL" id="MBB5346197.1"/>
    </source>
</evidence>
<dbReference type="Gene3D" id="3.40.50.150">
    <property type="entry name" value="Vaccinia Virus protein VP39"/>
    <property type="match status" value="1"/>
</dbReference>
<dbReference type="Proteomes" id="UP000569092">
    <property type="component" value="Unassembled WGS sequence"/>
</dbReference>
<keyword evidence="1" id="KW-0808">Transferase</keyword>
<evidence type="ECO:0000256" key="2">
    <source>
        <dbReference type="ARBA" id="ARBA00022691"/>
    </source>
</evidence>
<evidence type="ECO:0000256" key="3">
    <source>
        <dbReference type="ARBA" id="ARBA00034487"/>
    </source>
</evidence>
<dbReference type="InterPro" id="IPR026669">
    <property type="entry name" value="Arsenite_MeTrfase-like"/>
</dbReference>
<dbReference type="SUPFAM" id="SSF53335">
    <property type="entry name" value="S-adenosyl-L-methionine-dependent methyltransferases"/>
    <property type="match status" value="1"/>
</dbReference>
<keyword evidence="10" id="KW-0489">Methyltransferase</keyword>
<protein>
    <recommendedName>
        <fullName evidence="5">Arsenite methyltransferase</fullName>
        <ecNumber evidence="4">2.1.1.137</ecNumber>
    </recommendedName>
</protein>
<organism evidence="10 11">
    <name type="scientific">Tunturiibacter lichenicola</name>
    <dbReference type="NCBI Taxonomy" id="2051959"/>
    <lineage>
        <taxon>Bacteria</taxon>
        <taxon>Pseudomonadati</taxon>
        <taxon>Acidobacteriota</taxon>
        <taxon>Terriglobia</taxon>
        <taxon>Terriglobales</taxon>
        <taxon>Acidobacteriaceae</taxon>
        <taxon>Tunturiibacter</taxon>
    </lineage>
</organism>
<reference evidence="10 11" key="1">
    <citation type="submission" date="2020-08" db="EMBL/GenBank/DDBJ databases">
        <title>Genomic Encyclopedia of Type Strains, Phase IV (KMG-V): Genome sequencing to study the core and pangenomes of soil and plant-associated prokaryotes.</title>
        <authorList>
            <person name="Whitman W."/>
        </authorList>
    </citation>
    <scope>NUCLEOTIDE SEQUENCE [LARGE SCALE GENOMIC DNA]</scope>
    <source>
        <strain evidence="10 11">M8US30</strain>
    </source>
</reference>
<evidence type="ECO:0000256" key="4">
    <source>
        <dbReference type="ARBA" id="ARBA00034521"/>
    </source>
</evidence>
<evidence type="ECO:0000259" key="9">
    <source>
        <dbReference type="Pfam" id="PF13847"/>
    </source>
</evidence>
<dbReference type="InterPro" id="IPR025714">
    <property type="entry name" value="Methyltranfer_dom"/>
</dbReference>
<comment type="similarity">
    <text evidence="3">Belongs to the methyltransferase superfamily. Arsenite methyltransferase family.</text>
</comment>
<dbReference type="InterPro" id="IPR029063">
    <property type="entry name" value="SAM-dependent_MTases_sf"/>
</dbReference>
<keyword evidence="2" id="KW-0949">S-adenosyl-L-methionine</keyword>
<dbReference type="GO" id="GO:0032259">
    <property type="term" value="P:methylation"/>
    <property type="evidence" value="ECO:0007669"/>
    <property type="project" value="UniProtKB-KW"/>
</dbReference>
<gene>
    <name evidence="10" type="ORF">HDF10_004207</name>
</gene>
<evidence type="ECO:0000256" key="7">
    <source>
        <dbReference type="ARBA" id="ARBA00047943"/>
    </source>
</evidence>
<dbReference type="Pfam" id="PF13847">
    <property type="entry name" value="Methyltransf_31"/>
    <property type="match status" value="1"/>
</dbReference>
<evidence type="ECO:0000313" key="11">
    <source>
        <dbReference type="Proteomes" id="UP000569092"/>
    </source>
</evidence>
<proteinExistence type="inferred from homology"/>
<dbReference type="EMBL" id="JACHDZ010000010">
    <property type="protein sequence ID" value="MBB5346197.1"/>
    <property type="molecule type" value="Genomic_DNA"/>
</dbReference>
<dbReference type="CDD" id="cd02440">
    <property type="entry name" value="AdoMet_MTases"/>
    <property type="match status" value="1"/>
</dbReference>
<comment type="catalytic activity">
    <reaction evidence="8">
        <text>arsenic triglutathione + 3 [thioredoxin]-dithiol + 3 S-adenosyl-L-methionine = trimethylarsine + 3 [thioredoxin]-disulfide + 3 glutathione + 3 S-adenosyl-L-homocysteine + 3 H(+)</text>
        <dbReference type="Rhea" id="RHEA:69432"/>
        <dbReference type="Rhea" id="RHEA-COMP:10698"/>
        <dbReference type="Rhea" id="RHEA-COMP:10700"/>
        <dbReference type="ChEBI" id="CHEBI:15378"/>
        <dbReference type="ChEBI" id="CHEBI:27130"/>
        <dbReference type="ChEBI" id="CHEBI:29950"/>
        <dbReference type="ChEBI" id="CHEBI:50058"/>
        <dbReference type="ChEBI" id="CHEBI:57856"/>
        <dbReference type="ChEBI" id="CHEBI:57925"/>
        <dbReference type="ChEBI" id="CHEBI:59789"/>
        <dbReference type="ChEBI" id="CHEBI:183640"/>
        <dbReference type="EC" id="2.1.1.137"/>
    </reaction>
</comment>
<comment type="caution">
    <text evidence="10">The sequence shown here is derived from an EMBL/GenBank/DDBJ whole genome shotgun (WGS) entry which is preliminary data.</text>
</comment>
<evidence type="ECO:0000256" key="6">
    <source>
        <dbReference type="ARBA" id="ARBA00047941"/>
    </source>
</evidence>
<dbReference type="EC" id="2.1.1.137" evidence="4"/>